<evidence type="ECO:0000313" key="2">
    <source>
        <dbReference type="EMBL" id="SNZ01691.1"/>
    </source>
</evidence>
<keyword evidence="1" id="KW-0472">Membrane</keyword>
<evidence type="ECO:0008006" key="4">
    <source>
        <dbReference type="Google" id="ProtNLM"/>
    </source>
</evidence>
<dbReference type="AlphaFoldDB" id="A0A285N1S2"/>
<protein>
    <recommendedName>
        <fullName evidence="4">Polymer-forming cytoskeletal protein</fullName>
    </recommendedName>
</protein>
<proteinExistence type="predicted"/>
<feature type="transmembrane region" description="Helical" evidence="1">
    <location>
        <begin position="7"/>
        <end position="30"/>
    </location>
</feature>
<organism evidence="2 3">
    <name type="scientific">Flagellimonas pacifica</name>
    <dbReference type="NCBI Taxonomy" id="1247520"/>
    <lineage>
        <taxon>Bacteria</taxon>
        <taxon>Pseudomonadati</taxon>
        <taxon>Bacteroidota</taxon>
        <taxon>Flavobacteriia</taxon>
        <taxon>Flavobacteriales</taxon>
        <taxon>Flavobacteriaceae</taxon>
        <taxon>Flagellimonas</taxon>
    </lineage>
</organism>
<dbReference type="RefSeq" id="WP_133067282.1">
    <property type="nucleotide sequence ID" value="NZ_OBEH01000006.1"/>
</dbReference>
<reference evidence="3" key="1">
    <citation type="submission" date="2017-09" db="EMBL/GenBank/DDBJ databases">
        <authorList>
            <person name="Varghese N."/>
            <person name="Submissions S."/>
        </authorList>
    </citation>
    <scope>NUCLEOTIDE SEQUENCE [LARGE SCALE GENOMIC DNA]</scope>
    <source>
        <strain evidence="3">DSM 25885</strain>
    </source>
</reference>
<dbReference type="Proteomes" id="UP000219048">
    <property type="component" value="Unassembled WGS sequence"/>
</dbReference>
<evidence type="ECO:0000256" key="1">
    <source>
        <dbReference type="SAM" id="Phobius"/>
    </source>
</evidence>
<keyword evidence="3" id="KW-1185">Reference proteome</keyword>
<evidence type="ECO:0000313" key="3">
    <source>
        <dbReference type="Proteomes" id="UP000219048"/>
    </source>
</evidence>
<keyword evidence="1" id="KW-0812">Transmembrane</keyword>
<name>A0A285N1S2_9FLAO</name>
<keyword evidence="1" id="KW-1133">Transmembrane helix</keyword>
<sequence>MLKASSLYYAIMVCVLVGICCSALLLMSHFSNLFALNMETHTELLENNRSAINYYLAKVESLKNGSESTDLFENGIVSHGTVSQWGLYPVLHVQSVFKKDTVSRSVLVGRKLESRPALYLVDNDKPLQMVGKAKIVGDAHLPKKGIKRGYITTQSFSAFTFLEGTKYRSKNKLPELKVAFYLPEQRNDTVHFLNEFEKGKPISRAFEEKPLHIQVPENQVMDRELMGKIVLRAQDSIFIKKDNRFEDILIDAPIVAFEKGFEGTVQVIASQKVVLGENVTLKYPSTIYLKGKALEETKVNLAESSKILGKVVMTGVLGNNKGFNVIHIDRNAQVVGEVYCEGSTDLKGEILGTLYTDNFYLRTKASSYENYIAEGVIDSKALSDIFLGSIVNDNDNGTYGIIKTL</sequence>
<accession>A0A285N1S2</accession>
<dbReference type="OrthoDB" id="1004942at2"/>
<dbReference type="EMBL" id="OBEH01000006">
    <property type="protein sequence ID" value="SNZ01691.1"/>
    <property type="molecule type" value="Genomic_DNA"/>
</dbReference>
<gene>
    <name evidence="2" type="ORF">SAMN06265377_3533</name>
</gene>